<reference evidence="3" key="2">
    <citation type="submission" date="2023-01" db="EMBL/GenBank/DDBJ databases">
        <authorList>
            <person name="Sun Q."/>
            <person name="Evtushenko L."/>
        </authorList>
    </citation>
    <scope>NUCLEOTIDE SEQUENCE</scope>
    <source>
        <strain evidence="3">VKM B-2789</strain>
    </source>
</reference>
<evidence type="ECO:0000256" key="1">
    <source>
        <dbReference type="ARBA" id="ARBA00007613"/>
    </source>
</evidence>
<dbReference type="NCBIfam" id="TIGR01845">
    <property type="entry name" value="outer_NodT"/>
    <property type="match status" value="1"/>
</dbReference>
<dbReference type="SUPFAM" id="SSF56954">
    <property type="entry name" value="Outer membrane efflux proteins (OEP)"/>
    <property type="match status" value="1"/>
</dbReference>
<keyword evidence="2" id="KW-1134">Transmembrane beta strand</keyword>
<reference evidence="3" key="1">
    <citation type="journal article" date="2014" name="Int. J. Syst. Evol. Microbiol.">
        <title>Complete genome sequence of Corynebacterium casei LMG S-19264T (=DSM 44701T), isolated from a smear-ripened cheese.</title>
        <authorList>
            <consortium name="US DOE Joint Genome Institute (JGI-PGF)"/>
            <person name="Walter F."/>
            <person name="Albersmeier A."/>
            <person name="Kalinowski J."/>
            <person name="Ruckert C."/>
        </authorList>
    </citation>
    <scope>NUCLEOTIDE SEQUENCE</scope>
    <source>
        <strain evidence="3">VKM B-2789</strain>
    </source>
</reference>
<evidence type="ECO:0000256" key="2">
    <source>
        <dbReference type="RuleBase" id="RU362097"/>
    </source>
</evidence>
<organism evidence="3 4">
    <name type="scientific">Ancylobacter defluvii</name>
    <dbReference type="NCBI Taxonomy" id="1282440"/>
    <lineage>
        <taxon>Bacteria</taxon>
        <taxon>Pseudomonadati</taxon>
        <taxon>Pseudomonadota</taxon>
        <taxon>Alphaproteobacteria</taxon>
        <taxon>Hyphomicrobiales</taxon>
        <taxon>Xanthobacteraceae</taxon>
        <taxon>Ancylobacter</taxon>
    </lineage>
</organism>
<keyword evidence="2" id="KW-0564">Palmitate</keyword>
<dbReference type="Gene3D" id="1.20.1600.10">
    <property type="entry name" value="Outer membrane efflux proteins (OEP)"/>
    <property type="match status" value="1"/>
</dbReference>
<comment type="caution">
    <text evidence="3">The sequence shown here is derived from an EMBL/GenBank/DDBJ whole genome shotgun (WGS) entry which is preliminary data.</text>
</comment>
<dbReference type="GO" id="GO:0015562">
    <property type="term" value="F:efflux transmembrane transporter activity"/>
    <property type="evidence" value="ECO:0007669"/>
    <property type="project" value="InterPro"/>
</dbReference>
<dbReference type="InterPro" id="IPR010131">
    <property type="entry name" value="MdtP/NodT-like"/>
</dbReference>
<dbReference type="Gene3D" id="2.20.200.10">
    <property type="entry name" value="Outer membrane efflux proteins (OEP)"/>
    <property type="match status" value="1"/>
</dbReference>
<dbReference type="PANTHER" id="PTHR30203:SF25">
    <property type="entry name" value="OUTER MEMBRANE PROTEIN-RELATED"/>
    <property type="match status" value="1"/>
</dbReference>
<comment type="subcellular location">
    <subcellularLocation>
        <location evidence="2">Cell membrane</location>
        <topology evidence="2">Lipid-anchor</topology>
    </subcellularLocation>
</comment>
<proteinExistence type="inferred from homology"/>
<keyword evidence="4" id="KW-1185">Reference proteome</keyword>
<dbReference type="PANTHER" id="PTHR30203">
    <property type="entry name" value="OUTER MEMBRANE CATION EFFLUX PROTEIN"/>
    <property type="match status" value="1"/>
</dbReference>
<sequence>MMIPPRPNRGILGGPVARLVGAGLLAGLLGGCAVGPDYQAPKLQLPGSWGATKTSLIANGSEPDNRPPDLARWWERLNDKTLNGLVEAAVAGNLDVATAKARVRQARATRRQALAALAPVVTGNGAYTRSDNGSNVSAGSGDITVAGPFDSFQLGLDASWELDLFGENRRAAEAATYGLDASEETLRNTLLTLVGDVTTYYVEARGYQARIALARRTAASQRETASLTRTKLEAGSASAVDVSNAEGLAASTEADIPNLESSYQQTVNQLSILLGQPPSTLNDLMKRSAPIPSPRQPVPRGVPANVLLSRPDVRLAERQLAQSTAQIGQAEAARYPDISLVGDVSTSSTKLGDLAKSSSISWSFGPSLSVPIFNAGQLKAAVDYAQAYRDESFLAYRAAVLTALQDVENASVALHFERRRSRSLASSASSYRKATTLARTLYQSGSTSFLDVLDAERSLYSAEDSYLQSQVAITTDYILLNKALGGGWTGQVDTRTPEVNDEMGPRFVKGDWAKEFIVSNRQ</sequence>
<dbReference type="RefSeq" id="WP_246547040.1">
    <property type="nucleotide sequence ID" value="NZ_BSFM01000010.1"/>
</dbReference>
<dbReference type="Proteomes" id="UP001143330">
    <property type="component" value="Unassembled WGS sequence"/>
</dbReference>
<dbReference type="EMBL" id="BSFM01000010">
    <property type="protein sequence ID" value="GLK83724.1"/>
    <property type="molecule type" value="Genomic_DNA"/>
</dbReference>
<protein>
    <submittedName>
        <fullName evidence="3">RND transporter</fullName>
    </submittedName>
</protein>
<keyword evidence="2" id="KW-0472">Membrane</keyword>
<keyword evidence="2" id="KW-0812">Transmembrane</keyword>
<gene>
    <name evidence="3" type="ORF">GCM10017653_17930</name>
</gene>
<evidence type="ECO:0000313" key="3">
    <source>
        <dbReference type="EMBL" id="GLK83724.1"/>
    </source>
</evidence>
<dbReference type="GO" id="GO:0005886">
    <property type="term" value="C:plasma membrane"/>
    <property type="evidence" value="ECO:0007669"/>
    <property type="project" value="UniProtKB-SubCell"/>
</dbReference>
<dbReference type="InterPro" id="IPR003423">
    <property type="entry name" value="OMP_efflux"/>
</dbReference>
<dbReference type="PROSITE" id="PS51257">
    <property type="entry name" value="PROKAR_LIPOPROTEIN"/>
    <property type="match status" value="1"/>
</dbReference>
<evidence type="ECO:0000313" key="4">
    <source>
        <dbReference type="Proteomes" id="UP001143330"/>
    </source>
</evidence>
<name>A0A9W6N9S1_9HYPH</name>
<dbReference type="AlphaFoldDB" id="A0A9W6N9S1"/>
<keyword evidence="2" id="KW-0449">Lipoprotein</keyword>
<comment type="similarity">
    <text evidence="1 2">Belongs to the outer membrane factor (OMF) (TC 1.B.17) family.</text>
</comment>
<dbReference type="Pfam" id="PF02321">
    <property type="entry name" value="OEP"/>
    <property type="match status" value="2"/>
</dbReference>
<accession>A0A9W6N9S1</accession>